<proteinExistence type="predicted"/>
<dbReference type="AlphaFoldDB" id="A0A0A9CVR4"/>
<name>A0A0A9CVR4_ARUDO</name>
<accession>A0A0A9CVR4</accession>
<protein>
    <submittedName>
        <fullName evidence="1">Uncharacterized protein</fullName>
    </submittedName>
</protein>
<evidence type="ECO:0000313" key="1">
    <source>
        <dbReference type="EMBL" id="JAD77485.1"/>
    </source>
</evidence>
<reference evidence="1" key="1">
    <citation type="submission" date="2014-09" db="EMBL/GenBank/DDBJ databases">
        <authorList>
            <person name="Magalhaes I.L.F."/>
            <person name="Oliveira U."/>
            <person name="Santos F.R."/>
            <person name="Vidigal T.H.D.A."/>
            <person name="Brescovit A.D."/>
            <person name="Santos A.J."/>
        </authorList>
    </citation>
    <scope>NUCLEOTIDE SEQUENCE</scope>
    <source>
        <tissue evidence="1">Shoot tissue taken approximately 20 cm above the soil surface</tissue>
    </source>
</reference>
<organism evidence="1">
    <name type="scientific">Arundo donax</name>
    <name type="common">Giant reed</name>
    <name type="synonym">Donax arundinaceus</name>
    <dbReference type="NCBI Taxonomy" id="35708"/>
    <lineage>
        <taxon>Eukaryota</taxon>
        <taxon>Viridiplantae</taxon>
        <taxon>Streptophyta</taxon>
        <taxon>Embryophyta</taxon>
        <taxon>Tracheophyta</taxon>
        <taxon>Spermatophyta</taxon>
        <taxon>Magnoliopsida</taxon>
        <taxon>Liliopsida</taxon>
        <taxon>Poales</taxon>
        <taxon>Poaceae</taxon>
        <taxon>PACMAD clade</taxon>
        <taxon>Arundinoideae</taxon>
        <taxon>Arundineae</taxon>
        <taxon>Arundo</taxon>
    </lineage>
</organism>
<sequence length="115" mass="13164">MLSDTKNRRIMLATLHRELLKQVSHFKCLLEVVILIHINSLHCISAGEYYGMILVFWLSLPKLWIARQFDGINFLVLSMNVSFNKPRVILSAGLSILNTLDLIDISNSESFIPLH</sequence>
<reference evidence="1" key="2">
    <citation type="journal article" date="2015" name="Data Brief">
        <title>Shoot transcriptome of the giant reed, Arundo donax.</title>
        <authorList>
            <person name="Barrero R.A."/>
            <person name="Guerrero F.D."/>
            <person name="Moolhuijzen P."/>
            <person name="Goolsby J.A."/>
            <person name="Tidwell J."/>
            <person name="Bellgard S.E."/>
            <person name="Bellgard M.I."/>
        </authorList>
    </citation>
    <scope>NUCLEOTIDE SEQUENCE</scope>
    <source>
        <tissue evidence="1">Shoot tissue taken approximately 20 cm above the soil surface</tissue>
    </source>
</reference>
<dbReference type="EMBL" id="GBRH01220410">
    <property type="protein sequence ID" value="JAD77485.1"/>
    <property type="molecule type" value="Transcribed_RNA"/>
</dbReference>